<dbReference type="InterPro" id="IPR006054">
    <property type="entry name" value="DnaQ"/>
</dbReference>
<keyword evidence="3" id="KW-0378">Hydrolase</keyword>
<dbReference type="PANTHER" id="PTHR30231:SF37">
    <property type="entry name" value="EXODEOXYRIBONUCLEASE 10"/>
    <property type="match status" value="1"/>
</dbReference>
<proteinExistence type="predicted"/>
<dbReference type="CDD" id="cd06127">
    <property type="entry name" value="DEDDh"/>
    <property type="match status" value="1"/>
</dbReference>
<reference evidence="6 7" key="1">
    <citation type="submission" date="2020-08" db="EMBL/GenBank/DDBJ databases">
        <title>Whole genome sequence of Shewanella sp strain PS-2.</title>
        <authorList>
            <person name="Das S.K."/>
        </authorList>
    </citation>
    <scope>NUCLEOTIDE SEQUENCE [LARGE SCALE GENOMIC DNA]</scope>
    <source>
        <strain evidence="6 7">PS-2</strain>
    </source>
</reference>
<dbReference type="InterPro" id="IPR036420">
    <property type="entry name" value="BRCT_dom_sf"/>
</dbReference>
<evidence type="ECO:0000313" key="7">
    <source>
        <dbReference type="Proteomes" id="UP000829384"/>
    </source>
</evidence>
<dbReference type="InterPro" id="IPR036397">
    <property type="entry name" value="RNaseH_sf"/>
</dbReference>
<evidence type="ECO:0000256" key="2">
    <source>
        <dbReference type="ARBA" id="ARBA00022722"/>
    </source>
</evidence>
<dbReference type="InterPro" id="IPR001357">
    <property type="entry name" value="BRCT_dom"/>
</dbReference>
<evidence type="ECO:0000256" key="1">
    <source>
        <dbReference type="ARBA" id="ARBA00012417"/>
    </source>
</evidence>
<dbReference type="SMART" id="SM00479">
    <property type="entry name" value="EXOIII"/>
    <property type="match status" value="1"/>
</dbReference>
<dbReference type="SUPFAM" id="SSF52113">
    <property type="entry name" value="BRCT domain"/>
    <property type="match status" value="1"/>
</dbReference>
<evidence type="ECO:0000256" key="3">
    <source>
        <dbReference type="ARBA" id="ARBA00022839"/>
    </source>
</evidence>
<dbReference type="Gene3D" id="3.30.420.10">
    <property type="entry name" value="Ribonuclease H-like superfamily/Ribonuclease H"/>
    <property type="match status" value="1"/>
</dbReference>
<gene>
    <name evidence="6" type="ORF">H9J30_00265</name>
</gene>
<keyword evidence="3" id="KW-0269">Exonuclease</keyword>
<name>A0ABS9QRY0_9GAMM</name>
<organism evidence="6 7">
    <name type="scientific">Shewanella cutis</name>
    <dbReference type="NCBI Taxonomy" id="2766780"/>
    <lineage>
        <taxon>Bacteria</taxon>
        <taxon>Pseudomonadati</taxon>
        <taxon>Pseudomonadota</taxon>
        <taxon>Gammaproteobacteria</taxon>
        <taxon>Alteromonadales</taxon>
        <taxon>Shewanellaceae</taxon>
        <taxon>Shewanella</taxon>
    </lineage>
</organism>
<dbReference type="Pfam" id="PF00533">
    <property type="entry name" value="BRCT"/>
    <property type="match status" value="1"/>
</dbReference>
<evidence type="ECO:0000313" key="6">
    <source>
        <dbReference type="EMBL" id="MCG9962378.1"/>
    </source>
</evidence>
<evidence type="ECO:0000256" key="4">
    <source>
        <dbReference type="ARBA" id="ARBA00049244"/>
    </source>
</evidence>
<dbReference type="InterPro" id="IPR012337">
    <property type="entry name" value="RNaseH-like_sf"/>
</dbReference>
<protein>
    <recommendedName>
        <fullName evidence="1">DNA-directed DNA polymerase</fullName>
        <ecNumber evidence="1">2.7.7.7</ecNumber>
    </recommendedName>
</protein>
<feature type="domain" description="BRCT" evidence="5">
    <location>
        <begin position="207"/>
        <end position="298"/>
    </location>
</feature>
<dbReference type="EMBL" id="JACSDI010000001">
    <property type="protein sequence ID" value="MCG9962378.1"/>
    <property type="molecule type" value="Genomic_DNA"/>
</dbReference>
<comment type="caution">
    <text evidence="6">The sequence shown here is derived from an EMBL/GenBank/DDBJ whole genome shotgun (WGS) entry which is preliminary data.</text>
</comment>
<sequence>MDKETAEFLAKHPYIPTKFIALDAETTGLEAETDKIIEIAAIKFDLLSNDHPVFESLINPAVKLPRKITNITGITNKMLVDQPPFAELAHDLKAFIGDLPIVAYNAKFDKGFLDAEFANVGIVLNNHYHCALNLAKAAFSLPNYKLATVAQHCNIQLDEAHRAKADAIAAGRVFMCAAVTLGHINEIKPKSAFGKPKGADHKAYPPNEDGKLYGQTIVFTGELSITRAEAFEAAAELGLEIKTGVSKKTDYLVVGEQDENLVGPSGISSKQLKAQDLIDEGFDIQILDEDEFMELTKG</sequence>
<dbReference type="PANTHER" id="PTHR30231">
    <property type="entry name" value="DNA POLYMERASE III SUBUNIT EPSILON"/>
    <property type="match status" value="1"/>
</dbReference>
<accession>A0ABS9QRY0</accession>
<dbReference type="SUPFAM" id="SSF53098">
    <property type="entry name" value="Ribonuclease H-like"/>
    <property type="match status" value="1"/>
</dbReference>
<dbReference type="Pfam" id="PF00929">
    <property type="entry name" value="RNase_T"/>
    <property type="match status" value="1"/>
</dbReference>
<dbReference type="Gene3D" id="3.40.50.10190">
    <property type="entry name" value="BRCT domain"/>
    <property type="match status" value="1"/>
</dbReference>
<dbReference type="RefSeq" id="WP_240129186.1">
    <property type="nucleotide sequence ID" value="NZ_JACSDI010000001.1"/>
</dbReference>
<evidence type="ECO:0000259" key="5">
    <source>
        <dbReference type="PROSITE" id="PS50172"/>
    </source>
</evidence>
<dbReference type="CDD" id="cd17748">
    <property type="entry name" value="BRCT_DNA_ligase_like"/>
    <property type="match status" value="1"/>
</dbReference>
<dbReference type="InterPro" id="IPR013520">
    <property type="entry name" value="Ribonucl_H"/>
</dbReference>
<dbReference type="Proteomes" id="UP000829384">
    <property type="component" value="Unassembled WGS sequence"/>
</dbReference>
<dbReference type="PROSITE" id="PS50172">
    <property type="entry name" value="BRCT"/>
    <property type="match status" value="1"/>
</dbReference>
<dbReference type="NCBIfam" id="TIGR00573">
    <property type="entry name" value="dnaq"/>
    <property type="match status" value="1"/>
</dbReference>
<dbReference type="EC" id="2.7.7.7" evidence="1"/>
<keyword evidence="7" id="KW-1185">Reference proteome</keyword>
<comment type="catalytic activity">
    <reaction evidence="4">
        <text>DNA(n) + a 2'-deoxyribonucleoside 5'-triphosphate = DNA(n+1) + diphosphate</text>
        <dbReference type="Rhea" id="RHEA:22508"/>
        <dbReference type="Rhea" id="RHEA-COMP:17339"/>
        <dbReference type="Rhea" id="RHEA-COMP:17340"/>
        <dbReference type="ChEBI" id="CHEBI:33019"/>
        <dbReference type="ChEBI" id="CHEBI:61560"/>
        <dbReference type="ChEBI" id="CHEBI:173112"/>
        <dbReference type="EC" id="2.7.7.7"/>
    </reaction>
</comment>
<keyword evidence="2" id="KW-0540">Nuclease</keyword>